<proteinExistence type="predicted"/>
<evidence type="ECO:0000313" key="3">
    <source>
        <dbReference type="Proteomes" id="UP000269335"/>
    </source>
</evidence>
<evidence type="ECO:0000313" key="4">
    <source>
        <dbReference type="Proteomes" id="UP000270524"/>
    </source>
</evidence>
<dbReference type="EMBL" id="RBPJ01000106">
    <property type="protein sequence ID" value="RMN99385.1"/>
    <property type="molecule type" value="Genomic_DNA"/>
</dbReference>
<comment type="caution">
    <text evidence="2">The sequence shown here is derived from an EMBL/GenBank/DDBJ whole genome shotgun (WGS) entry which is preliminary data.</text>
</comment>
<evidence type="ECO:0000313" key="1">
    <source>
        <dbReference type="EMBL" id="RMN76237.1"/>
    </source>
</evidence>
<organism evidence="2 4">
    <name type="scientific">Pseudomonas cannabina</name>
    <dbReference type="NCBI Taxonomy" id="86840"/>
    <lineage>
        <taxon>Bacteria</taxon>
        <taxon>Pseudomonadati</taxon>
        <taxon>Pseudomonadota</taxon>
        <taxon>Gammaproteobacteria</taxon>
        <taxon>Pseudomonadales</taxon>
        <taxon>Pseudomonadaceae</taxon>
        <taxon>Pseudomonas</taxon>
    </lineage>
</organism>
<dbReference type="EMBL" id="RBPH01000266">
    <property type="protein sequence ID" value="RMN76237.1"/>
    <property type="molecule type" value="Genomic_DNA"/>
</dbReference>
<dbReference type="Proteomes" id="UP000269335">
    <property type="component" value="Unassembled WGS sequence"/>
</dbReference>
<evidence type="ECO:0000313" key="2">
    <source>
        <dbReference type="EMBL" id="RMN99385.1"/>
    </source>
</evidence>
<accession>A0A3M3RSJ3</accession>
<sequence length="52" mass="5666">MTLGALPLPPACVSEPGDASLVREGVVSALELLWMHRPFREQVRSHALRAEA</sequence>
<protein>
    <submittedName>
        <fullName evidence="2">Uncharacterized protein</fullName>
    </submittedName>
</protein>
<name>A0A3M3RSJ3_PSECA</name>
<dbReference type="Proteomes" id="UP000270524">
    <property type="component" value="Unassembled WGS sequence"/>
</dbReference>
<dbReference type="AlphaFoldDB" id="A0A3M3RSJ3"/>
<gene>
    <name evidence="2" type="ORF">ALQ51_02598</name>
    <name evidence="1" type="ORF">ALQ53_01240</name>
</gene>
<reference evidence="3 4" key="1">
    <citation type="submission" date="2018-08" db="EMBL/GenBank/DDBJ databases">
        <title>Recombination of ecologically and evolutionarily significant loci maintains genetic cohesion in the Pseudomonas syringae species complex.</title>
        <authorList>
            <person name="Dillon M."/>
            <person name="Thakur S."/>
            <person name="Almeida R.N.D."/>
            <person name="Weir B.S."/>
            <person name="Guttman D.S."/>
        </authorList>
    </citation>
    <scope>NUCLEOTIDE SEQUENCE [LARGE SCALE GENOMIC DNA]</scope>
    <source>
        <strain evidence="1 3">ICMP 15201</strain>
        <strain evidence="2 4">ICMP 15203</strain>
    </source>
</reference>